<evidence type="ECO:0000259" key="4">
    <source>
        <dbReference type="Pfam" id="PF10474"/>
    </source>
</evidence>
<sequence>MSSKDQNEEPEFPRKKLFPKITTEQIKVLNRFVPDQLYESETDAIEVTLDLLPHASDPNFISEAESLQKGFIESVDIVSKNLMANLEAKYNDVLKAMNLISDLNNQLNLSTQNISITRQVLQSAESEICDHPRIFFRQIQKQKNLKIVLDLLDRVQKITKSTDQLNQALKNRDFVSALALCLKPAELSVSVRKLTGVENLVSSLHNMYNRVIDKMDTALVAQTTNFERDVYDNLIRAYDHLNQLNLVPQKLQEAFMMRSNAKYDEITALTDYSNVNKFKENLQQFIESSYALLSVHQQIVAWHRGTTEFDSIRKAIEEMAKTIWDSIENDVTSLLKKAPVQKLNFESFDSLLKMTNGFIQFGATVVDMPGGALALAMDKITTEYFKLFHRNSLEAARENLESDTWVNIPADAEFERQVLTLSIPVKEGTDVSLGMTSVNIQSAFQINLSKITNSCSSVIKMLHQYLSMMKAVPSLAVEAIHGIRELVEFYGFCVLYIFLKNSPVKPFEMNQNNKIVFLWQYVILLSTDGLVSLSRIIHHFMADTSMYLPTKSMVDDDPVIVGTQAVSAANDMTAIGWYLESIRSYLEEALPENSLGSLRRFYSDVVMNFLKSFPTFCFQFIVPNMIDLSSFDQQIRQTNFKINEAQIEPHQYSVQWVNSAKSFDNDIIKGRMEKEEGFDEKDREQFLLAFWTYSSFLTLNAFSSVSKCTAEGRTSMVSDFRNMSHEFQEIIGKKVQIGTDWVIDYVNAYYSTKDDLMKWVSSNYKKYTMSQLTAIVETGLIDQIGRKDRTTLQENIKNKYKEFSS</sequence>
<keyword evidence="1" id="KW-0813">Transport</keyword>
<organism evidence="6 7">
    <name type="scientific">Tritrichomonas musculus</name>
    <dbReference type="NCBI Taxonomy" id="1915356"/>
    <lineage>
        <taxon>Eukaryota</taxon>
        <taxon>Metamonada</taxon>
        <taxon>Parabasalia</taxon>
        <taxon>Tritrichomonadida</taxon>
        <taxon>Tritrichomonadidae</taxon>
        <taxon>Tritrichomonas</taxon>
    </lineage>
</organism>
<dbReference type="InterPro" id="IPR019514">
    <property type="entry name" value="Syndetin_C"/>
</dbReference>
<comment type="caution">
    <text evidence="6">The sequence shown here is derived from an EMBL/GenBank/DDBJ whole genome shotgun (WGS) entry which is preliminary data.</text>
</comment>
<protein>
    <submittedName>
        <fullName evidence="6">Uncharacterized protein</fullName>
    </submittedName>
</protein>
<evidence type="ECO:0000256" key="2">
    <source>
        <dbReference type="ARBA" id="ARBA00022927"/>
    </source>
</evidence>
<feature type="domain" description="Syndetin C-terminal" evidence="4">
    <location>
        <begin position="565"/>
        <end position="796"/>
    </location>
</feature>
<proteinExistence type="predicted"/>
<dbReference type="Proteomes" id="UP001470230">
    <property type="component" value="Unassembled WGS sequence"/>
</dbReference>
<evidence type="ECO:0000256" key="3">
    <source>
        <dbReference type="ARBA" id="ARBA00023054"/>
    </source>
</evidence>
<evidence type="ECO:0000256" key="1">
    <source>
        <dbReference type="ARBA" id="ARBA00022448"/>
    </source>
</evidence>
<accession>A0ABR2KTS9</accession>
<dbReference type="InterPro" id="IPR040047">
    <property type="entry name" value="VPS50"/>
</dbReference>
<feature type="domain" description="Vacuolar protein sorting-associated protein 54 N-terminal" evidence="5">
    <location>
        <begin position="37"/>
        <end position="260"/>
    </location>
</feature>
<evidence type="ECO:0000259" key="5">
    <source>
        <dbReference type="Pfam" id="PF10475"/>
    </source>
</evidence>
<name>A0ABR2KTS9_9EUKA</name>
<dbReference type="PANTHER" id="PTHR13258">
    <property type="entry name" value="SYNDETIN"/>
    <property type="match status" value="1"/>
</dbReference>
<reference evidence="6 7" key="1">
    <citation type="submission" date="2024-04" db="EMBL/GenBank/DDBJ databases">
        <title>Tritrichomonas musculus Genome.</title>
        <authorList>
            <person name="Alves-Ferreira E."/>
            <person name="Grigg M."/>
            <person name="Lorenzi H."/>
            <person name="Galac M."/>
        </authorList>
    </citation>
    <scope>NUCLEOTIDE SEQUENCE [LARGE SCALE GENOMIC DNA]</scope>
    <source>
        <strain evidence="6 7">EAF2021</strain>
    </source>
</reference>
<dbReference type="PANTHER" id="PTHR13258:SF0">
    <property type="entry name" value="SYNDETIN"/>
    <property type="match status" value="1"/>
</dbReference>
<dbReference type="InterPro" id="IPR019515">
    <property type="entry name" value="VPS54_N"/>
</dbReference>
<keyword evidence="7" id="KW-1185">Reference proteome</keyword>
<gene>
    <name evidence="6" type="ORF">M9Y10_022968</name>
</gene>
<evidence type="ECO:0000313" key="6">
    <source>
        <dbReference type="EMBL" id="KAK8894534.1"/>
    </source>
</evidence>
<evidence type="ECO:0000313" key="7">
    <source>
        <dbReference type="Proteomes" id="UP001470230"/>
    </source>
</evidence>
<dbReference type="Pfam" id="PF10475">
    <property type="entry name" value="Vps54_N"/>
    <property type="match status" value="1"/>
</dbReference>
<keyword evidence="2" id="KW-0653">Protein transport</keyword>
<keyword evidence="3" id="KW-0175">Coiled coil</keyword>
<dbReference type="EMBL" id="JAPFFF010000003">
    <property type="protein sequence ID" value="KAK8894534.1"/>
    <property type="molecule type" value="Genomic_DNA"/>
</dbReference>
<dbReference type="Pfam" id="PF10474">
    <property type="entry name" value="Syndetin_C"/>
    <property type="match status" value="1"/>
</dbReference>